<evidence type="ECO:0000313" key="3">
    <source>
        <dbReference type="Proteomes" id="UP000001058"/>
    </source>
</evidence>
<dbReference type="SFLD" id="SFLDG01129">
    <property type="entry name" value="C1.5:_HAD__Beta-PGM__Phosphata"/>
    <property type="match status" value="1"/>
</dbReference>
<dbReference type="InterPro" id="IPR023198">
    <property type="entry name" value="PGP-like_dom2"/>
</dbReference>
<dbReference type="PANTHER" id="PTHR43481">
    <property type="entry name" value="FRUCTOSE-1-PHOSPHATE PHOSPHATASE"/>
    <property type="match status" value="1"/>
</dbReference>
<dbReference type="Gene3D" id="1.10.150.240">
    <property type="entry name" value="Putative phosphatase, domain 2"/>
    <property type="match status" value="1"/>
</dbReference>
<dbReference type="AlphaFoldDB" id="D8UAZ5"/>
<accession>D8UAZ5</accession>
<keyword evidence="1" id="KW-0732">Signal</keyword>
<dbReference type="CDD" id="cd07505">
    <property type="entry name" value="HAD_BPGM-like"/>
    <property type="match status" value="1"/>
</dbReference>
<dbReference type="InParanoid" id="D8UAZ5"/>
<proteinExistence type="predicted"/>
<protein>
    <submittedName>
        <fullName evidence="2">Uncharacterized protein</fullName>
    </submittedName>
</protein>
<dbReference type="NCBIfam" id="TIGR01549">
    <property type="entry name" value="HAD-SF-IA-v1"/>
    <property type="match status" value="1"/>
</dbReference>
<dbReference type="RefSeq" id="XP_002955822.1">
    <property type="nucleotide sequence ID" value="XM_002955776.1"/>
</dbReference>
<evidence type="ECO:0000313" key="2">
    <source>
        <dbReference type="EMBL" id="EFJ43023.1"/>
    </source>
</evidence>
<feature type="chain" id="PRO_5003124332" evidence="1">
    <location>
        <begin position="24"/>
        <end position="315"/>
    </location>
</feature>
<dbReference type="InterPro" id="IPR006439">
    <property type="entry name" value="HAD-SF_hydro_IA"/>
</dbReference>
<dbReference type="SUPFAM" id="SSF56784">
    <property type="entry name" value="HAD-like"/>
    <property type="match status" value="1"/>
</dbReference>
<dbReference type="InterPro" id="IPR051806">
    <property type="entry name" value="HAD-like_SPP"/>
</dbReference>
<dbReference type="NCBIfam" id="TIGR01509">
    <property type="entry name" value="HAD-SF-IA-v3"/>
    <property type="match status" value="1"/>
</dbReference>
<dbReference type="InterPro" id="IPR036412">
    <property type="entry name" value="HAD-like_sf"/>
</dbReference>
<dbReference type="PRINTS" id="PR00413">
    <property type="entry name" value="HADHALOGNASE"/>
</dbReference>
<keyword evidence="3" id="KW-1185">Reference proteome</keyword>
<dbReference type="KEGG" id="vcn:VOLCADRAFT_96762"/>
<dbReference type="EMBL" id="GL378376">
    <property type="protein sequence ID" value="EFJ43023.1"/>
    <property type="molecule type" value="Genomic_DNA"/>
</dbReference>
<sequence length="315" mass="33541">MRSFSALFSRALLATLFCCWTSALPPRSAAATAAYAVASSAAVALVLLPQTVSPGRLHVHEGILPQRARGAVFDMDGTLLDTNDRRVESWQAACSQHGLHMDKPTYMALTGMSGQDIVDRLCADQGVDLPLEARRDLVTEENRLFKERGLPASPAVSPVLDVLDEAQRRGMKLAVCSGGTRDAVERSLSERGLADRFEAIVTSADVPHAKPEPDIFLLAAERLGLRPEQCVAFEDAPMGKQSARAAGYLAVVDVTKLPGHPDGVGGGGNDSGRAFFHGNLDKLVYVDQSEGFVTSERGQKCGLLTVCAKLVGLGT</sequence>
<dbReference type="Pfam" id="PF00702">
    <property type="entry name" value="Hydrolase"/>
    <property type="match status" value="1"/>
</dbReference>
<dbReference type="eggNOG" id="KOG2914">
    <property type="taxonomic scope" value="Eukaryota"/>
</dbReference>
<reference evidence="2 3" key="1">
    <citation type="journal article" date="2010" name="Science">
        <title>Genomic analysis of organismal complexity in the multicellular green alga Volvox carteri.</title>
        <authorList>
            <person name="Prochnik S.E."/>
            <person name="Umen J."/>
            <person name="Nedelcu A.M."/>
            <person name="Hallmann A."/>
            <person name="Miller S.M."/>
            <person name="Nishii I."/>
            <person name="Ferris P."/>
            <person name="Kuo A."/>
            <person name="Mitros T."/>
            <person name="Fritz-Laylin L.K."/>
            <person name="Hellsten U."/>
            <person name="Chapman J."/>
            <person name="Simakov O."/>
            <person name="Rensing S.A."/>
            <person name="Terry A."/>
            <person name="Pangilinan J."/>
            <person name="Kapitonov V."/>
            <person name="Jurka J."/>
            <person name="Salamov A."/>
            <person name="Shapiro H."/>
            <person name="Schmutz J."/>
            <person name="Grimwood J."/>
            <person name="Lindquist E."/>
            <person name="Lucas S."/>
            <person name="Grigoriev I.V."/>
            <person name="Schmitt R."/>
            <person name="Kirk D."/>
            <person name="Rokhsar D.S."/>
        </authorList>
    </citation>
    <scope>NUCLEOTIDE SEQUENCE [LARGE SCALE GENOMIC DNA]</scope>
    <source>
        <strain evidence="3">f. Nagariensis / Eve</strain>
    </source>
</reference>
<name>D8UAZ5_VOLCA</name>
<dbReference type="SFLD" id="SFLDS00003">
    <property type="entry name" value="Haloacid_Dehalogenase"/>
    <property type="match status" value="1"/>
</dbReference>
<feature type="signal peptide" evidence="1">
    <location>
        <begin position="1"/>
        <end position="23"/>
    </location>
</feature>
<dbReference type="Proteomes" id="UP000001058">
    <property type="component" value="Unassembled WGS sequence"/>
</dbReference>
<dbReference type="GO" id="GO:0050308">
    <property type="term" value="F:sugar-phosphatase activity"/>
    <property type="evidence" value="ECO:0007669"/>
    <property type="project" value="TreeGrafter"/>
</dbReference>
<organism evidence="3">
    <name type="scientific">Volvox carteri f. nagariensis</name>
    <dbReference type="NCBI Taxonomy" id="3068"/>
    <lineage>
        <taxon>Eukaryota</taxon>
        <taxon>Viridiplantae</taxon>
        <taxon>Chlorophyta</taxon>
        <taxon>core chlorophytes</taxon>
        <taxon>Chlorophyceae</taxon>
        <taxon>CS clade</taxon>
        <taxon>Chlamydomonadales</taxon>
        <taxon>Volvocaceae</taxon>
        <taxon>Volvox</taxon>
    </lineage>
</organism>
<dbReference type="Gene3D" id="3.40.50.1000">
    <property type="entry name" value="HAD superfamily/HAD-like"/>
    <property type="match status" value="1"/>
</dbReference>
<dbReference type="InterPro" id="IPR023214">
    <property type="entry name" value="HAD_sf"/>
</dbReference>
<evidence type="ECO:0000256" key="1">
    <source>
        <dbReference type="SAM" id="SignalP"/>
    </source>
</evidence>
<dbReference type="GeneID" id="9614603"/>
<dbReference type="OrthoDB" id="40579at2759"/>
<gene>
    <name evidence="2" type="ORF">VOLCADRAFT_96762</name>
</gene>
<dbReference type="PANTHER" id="PTHR43481:SF4">
    <property type="entry name" value="GLYCEROL-1-PHOSPHATE PHOSPHOHYDROLASE 1-RELATED"/>
    <property type="match status" value="1"/>
</dbReference>